<comment type="similarity">
    <text evidence="4">Belongs to the Maf family.</text>
</comment>
<evidence type="ECO:0000256" key="1">
    <source>
        <dbReference type="ARBA" id="ARBA00001968"/>
    </source>
</evidence>
<dbReference type="STRING" id="121290.APY04_2564"/>
<dbReference type="Gene3D" id="3.90.950.10">
    <property type="match status" value="1"/>
</dbReference>
<keyword evidence="6" id="KW-1185">Reference proteome</keyword>
<comment type="caution">
    <text evidence="4">Lacks conserved residue(s) required for the propagation of feature annotation.</text>
</comment>
<dbReference type="Pfam" id="PF02545">
    <property type="entry name" value="Maf"/>
    <property type="match status" value="1"/>
</dbReference>
<dbReference type="RefSeq" id="WP_068463026.1">
    <property type="nucleotide sequence ID" value="NZ_JAEFBX010000001.1"/>
</dbReference>
<organism evidence="5 6">
    <name type="scientific">Hyphomicrobium sulfonivorans</name>
    <dbReference type="NCBI Taxonomy" id="121290"/>
    <lineage>
        <taxon>Bacteria</taxon>
        <taxon>Pseudomonadati</taxon>
        <taxon>Pseudomonadota</taxon>
        <taxon>Alphaproteobacteria</taxon>
        <taxon>Hyphomicrobiales</taxon>
        <taxon>Hyphomicrobiaceae</taxon>
        <taxon>Hyphomicrobium</taxon>
    </lineage>
</organism>
<dbReference type="OrthoDB" id="9813962at2"/>
<reference evidence="5 6" key="1">
    <citation type="submission" date="2015-10" db="EMBL/GenBank/DDBJ databases">
        <title>Transcriptomic analysis of a linuron degrading triple-species bacterial consortium.</title>
        <authorList>
            <person name="Albers P."/>
        </authorList>
    </citation>
    <scope>NUCLEOTIDE SEQUENCE [LARGE SCALE GENOMIC DNA]</scope>
    <source>
        <strain evidence="5 6">WDL6</strain>
    </source>
</reference>
<dbReference type="GO" id="GO:0047429">
    <property type="term" value="F:nucleoside triphosphate diphosphatase activity"/>
    <property type="evidence" value="ECO:0007669"/>
    <property type="project" value="UniProtKB-EC"/>
</dbReference>
<comment type="cofactor">
    <cofactor evidence="1 4">
        <name>a divalent metal cation</name>
        <dbReference type="ChEBI" id="CHEBI:60240"/>
    </cofactor>
</comment>
<comment type="subcellular location">
    <subcellularLocation>
        <location evidence="4">Cytoplasm</location>
    </subcellularLocation>
</comment>
<evidence type="ECO:0000313" key="5">
    <source>
        <dbReference type="EMBL" id="KWT66368.1"/>
    </source>
</evidence>
<keyword evidence="3 4" id="KW-0546">Nucleotide metabolism</keyword>
<comment type="function">
    <text evidence="4">Nucleoside triphosphate pyrophosphatase. May have a dual role in cell division arrest and in preventing the incorporation of modified nucleotides into cellular nucleic acids.</text>
</comment>
<dbReference type="GO" id="GO:0005737">
    <property type="term" value="C:cytoplasm"/>
    <property type="evidence" value="ECO:0007669"/>
    <property type="project" value="UniProtKB-SubCell"/>
</dbReference>
<evidence type="ECO:0000313" key="6">
    <source>
        <dbReference type="Proteomes" id="UP000059074"/>
    </source>
</evidence>
<evidence type="ECO:0000256" key="2">
    <source>
        <dbReference type="ARBA" id="ARBA00022801"/>
    </source>
</evidence>
<dbReference type="GO" id="GO:0009117">
    <property type="term" value="P:nucleotide metabolic process"/>
    <property type="evidence" value="ECO:0007669"/>
    <property type="project" value="UniProtKB-KW"/>
</dbReference>
<dbReference type="InterPro" id="IPR003697">
    <property type="entry name" value="Maf-like"/>
</dbReference>
<feature type="active site" description="Proton acceptor" evidence="4">
    <location>
        <position position="83"/>
    </location>
</feature>
<comment type="catalytic activity">
    <reaction evidence="4">
        <text>a ribonucleoside 5'-triphosphate + H2O = a ribonucleoside 5'-phosphate + diphosphate + H(+)</text>
        <dbReference type="Rhea" id="RHEA:23996"/>
        <dbReference type="ChEBI" id="CHEBI:15377"/>
        <dbReference type="ChEBI" id="CHEBI:15378"/>
        <dbReference type="ChEBI" id="CHEBI:33019"/>
        <dbReference type="ChEBI" id="CHEBI:58043"/>
        <dbReference type="ChEBI" id="CHEBI:61557"/>
        <dbReference type="EC" id="3.6.1.9"/>
    </reaction>
</comment>
<evidence type="ECO:0000256" key="3">
    <source>
        <dbReference type="ARBA" id="ARBA00023080"/>
    </source>
</evidence>
<dbReference type="HAMAP" id="MF_00528">
    <property type="entry name" value="Maf"/>
    <property type="match status" value="1"/>
</dbReference>
<comment type="caution">
    <text evidence="5">The sequence shown here is derived from an EMBL/GenBank/DDBJ whole genome shotgun (WGS) entry which is preliminary data.</text>
</comment>
<dbReference type="InterPro" id="IPR029001">
    <property type="entry name" value="ITPase-like_fam"/>
</dbReference>
<protein>
    <recommendedName>
        <fullName evidence="4">Nucleoside triphosphate pyrophosphatase</fullName>
        <ecNumber evidence="4">3.6.1.9</ecNumber>
    </recommendedName>
    <alternativeName>
        <fullName evidence="4">Nucleotide pyrophosphatase</fullName>
        <shortName evidence="4">Nucleotide PPase</shortName>
    </alternativeName>
</protein>
<dbReference type="EC" id="3.6.1.9" evidence="4"/>
<sequence>MPATANAHQIVLASGSRARREMLAAAGVPFTVLPADVDEPAIRDRLFRENPSITPQHIAEVLATAKAEEVSARCPGAFVIGADQVLALGVELLSKAPNMELARETLKRLRGRSHVLHSAVVFAENGKVTWRHVGAARLTMRNFSDPFLEDYLLRAGEKVTQSVGGYELEGQGVQLFERIDGDYFTILGLPLLEVLAELRGRGKLEA</sequence>
<proteinExistence type="inferred from homology"/>
<dbReference type="PANTHER" id="PTHR43213:SF5">
    <property type="entry name" value="BIFUNCTIONAL DTTP_UTP PYROPHOSPHATASE_METHYLTRANSFERASE PROTEIN-RELATED"/>
    <property type="match status" value="1"/>
</dbReference>
<keyword evidence="4" id="KW-0963">Cytoplasm</keyword>
<gene>
    <name evidence="5" type="ORF">APY04_2564</name>
</gene>
<keyword evidence="2 4" id="KW-0378">Hydrolase</keyword>
<name>A0A109BCP1_HYPSL</name>
<dbReference type="PATRIC" id="fig|121290.4.peg.467"/>
<dbReference type="PANTHER" id="PTHR43213">
    <property type="entry name" value="BIFUNCTIONAL DTTP/UTP PYROPHOSPHATASE/METHYLTRANSFERASE PROTEIN-RELATED"/>
    <property type="match status" value="1"/>
</dbReference>
<evidence type="ECO:0000256" key="4">
    <source>
        <dbReference type="HAMAP-Rule" id="MF_00528"/>
    </source>
</evidence>
<accession>A0A109BCP1</accession>
<dbReference type="PIRSF" id="PIRSF006305">
    <property type="entry name" value="Maf"/>
    <property type="match status" value="1"/>
</dbReference>
<dbReference type="CDD" id="cd00555">
    <property type="entry name" value="Maf"/>
    <property type="match status" value="1"/>
</dbReference>
<dbReference type="SUPFAM" id="SSF52972">
    <property type="entry name" value="ITPase-like"/>
    <property type="match status" value="1"/>
</dbReference>
<dbReference type="AlphaFoldDB" id="A0A109BCP1"/>
<dbReference type="Proteomes" id="UP000059074">
    <property type="component" value="Unassembled WGS sequence"/>
</dbReference>
<comment type="catalytic activity">
    <reaction evidence="4">
        <text>a 2'-deoxyribonucleoside 5'-triphosphate + H2O = a 2'-deoxyribonucleoside 5'-phosphate + diphosphate + H(+)</text>
        <dbReference type="Rhea" id="RHEA:44644"/>
        <dbReference type="ChEBI" id="CHEBI:15377"/>
        <dbReference type="ChEBI" id="CHEBI:15378"/>
        <dbReference type="ChEBI" id="CHEBI:33019"/>
        <dbReference type="ChEBI" id="CHEBI:61560"/>
        <dbReference type="ChEBI" id="CHEBI:65317"/>
        <dbReference type="EC" id="3.6.1.9"/>
    </reaction>
</comment>
<dbReference type="EMBL" id="LMTR01000073">
    <property type="protein sequence ID" value="KWT66368.1"/>
    <property type="molecule type" value="Genomic_DNA"/>
</dbReference>